<dbReference type="SUPFAM" id="SSF53474">
    <property type="entry name" value="alpha/beta-Hydrolases"/>
    <property type="match status" value="1"/>
</dbReference>
<organism evidence="4 5">
    <name type="scientific">Paenibacillus amylolyticus</name>
    <dbReference type="NCBI Taxonomy" id="1451"/>
    <lineage>
        <taxon>Bacteria</taxon>
        <taxon>Bacillati</taxon>
        <taxon>Bacillota</taxon>
        <taxon>Bacilli</taxon>
        <taxon>Bacillales</taxon>
        <taxon>Paenibacillaceae</taxon>
        <taxon>Paenibacillus</taxon>
    </lineage>
</organism>
<dbReference type="GO" id="GO:0006508">
    <property type="term" value="P:proteolysis"/>
    <property type="evidence" value="ECO:0007669"/>
    <property type="project" value="InterPro"/>
</dbReference>
<evidence type="ECO:0000256" key="1">
    <source>
        <dbReference type="ARBA" id="ARBA00010088"/>
    </source>
</evidence>
<evidence type="ECO:0000313" key="5">
    <source>
        <dbReference type="Proteomes" id="UP001254832"/>
    </source>
</evidence>
<dbReference type="RefSeq" id="WP_310138563.1">
    <property type="nucleotide sequence ID" value="NZ_JAVDTR010000004.1"/>
</dbReference>
<dbReference type="InterPro" id="IPR050266">
    <property type="entry name" value="AB_hydrolase_sf"/>
</dbReference>
<dbReference type="GO" id="GO:0004177">
    <property type="term" value="F:aminopeptidase activity"/>
    <property type="evidence" value="ECO:0007669"/>
    <property type="project" value="UniProtKB-EC"/>
</dbReference>
<evidence type="ECO:0000256" key="2">
    <source>
        <dbReference type="ARBA" id="ARBA00022801"/>
    </source>
</evidence>
<evidence type="ECO:0000313" key="4">
    <source>
        <dbReference type="EMBL" id="MDR6723439.1"/>
    </source>
</evidence>
<dbReference type="PANTHER" id="PTHR43798:SF33">
    <property type="entry name" value="HYDROLASE, PUTATIVE (AFU_ORTHOLOGUE AFUA_2G14860)-RELATED"/>
    <property type="match status" value="1"/>
</dbReference>
<comment type="similarity">
    <text evidence="1">Belongs to the peptidase S33 family.</text>
</comment>
<evidence type="ECO:0000259" key="3">
    <source>
        <dbReference type="Pfam" id="PF00561"/>
    </source>
</evidence>
<accession>A0AAP5LQH0</accession>
<dbReference type="PANTHER" id="PTHR43798">
    <property type="entry name" value="MONOACYLGLYCEROL LIPASE"/>
    <property type="match status" value="1"/>
</dbReference>
<sequence>MKKVKQTMLLCLIITVMALSIAVLYFPTWTASIEGSNSVHVLEQVNINGTDHEIMIRGQDLSNPVILYIHGGPGASEIPYAKKVQDLLETRFTIVNYDQRASGKSYHFFEDYTNLSANLLVQDALAITDYITTRLGKEKVILMGHSYGTYIGTLAAQQAPDKYEAYIGVGQMADIQQSETDGWNEMMEQARLAGNDEDVHQLEQIYGAIAQGQAFVPRDIVKRYGGASRLIDSPEASFFGMTFSSEYTMLDAIRYNKGIIFSQEVLIGEAMHHPLPSMITKLDLPFYFIMGDYDYMTSSHAAKLFFDNIEAEHKEFISYKQSAHYPHYEEKQKFFNWMVDTFIH</sequence>
<dbReference type="InterPro" id="IPR002410">
    <property type="entry name" value="Peptidase_S33"/>
</dbReference>
<name>A0AAP5LQH0_PAEAM</name>
<dbReference type="AlphaFoldDB" id="A0AAP5LQH0"/>
<dbReference type="Pfam" id="PF00561">
    <property type="entry name" value="Abhydrolase_1"/>
    <property type="match status" value="1"/>
</dbReference>
<dbReference type="Proteomes" id="UP001254832">
    <property type="component" value="Unassembled WGS sequence"/>
</dbReference>
<dbReference type="GO" id="GO:0016020">
    <property type="term" value="C:membrane"/>
    <property type="evidence" value="ECO:0007669"/>
    <property type="project" value="TreeGrafter"/>
</dbReference>
<keyword evidence="2" id="KW-0378">Hydrolase</keyword>
<dbReference type="InterPro" id="IPR000073">
    <property type="entry name" value="AB_hydrolase_1"/>
</dbReference>
<dbReference type="PRINTS" id="PR00793">
    <property type="entry name" value="PROAMNOPTASE"/>
</dbReference>
<comment type="caution">
    <text evidence="4">The sequence shown here is derived from an EMBL/GenBank/DDBJ whole genome shotgun (WGS) entry which is preliminary data.</text>
</comment>
<dbReference type="InterPro" id="IPR029058">
    <property type="entry name" value="AB_hydrolase_fold"/>
</dbReference>
<protein>
    <submittedName>
        <fullName evidence="4">Pimeloyl-ACP methyl ester carboxylesterase</fullName>
    </submittedName>
</protein>
<proteinExistence type="inferred from homology"/>
<dbReference type="Gene3D" id="3.40.50.1820">
    <property type="entry name" value="alpha/beta hydrolase"/>
    <property type="match status" value="1"/>
</dbReference>
<dbReference type="EMBL" id="JAVDTR010000004">
    <property type="protein sequence ID" value="MDR6723439.1"/>
    <property type="molecule type" value="Genomic_DNA"/>
</dbReference>
<reference evidence="4" key="1">
    <citation type="submission" date="2023-07" db="EMBL/GenBank/DDBJ databases">
        <title>Sorghum-associated microbial communities from plants grown in Nebraska, USA.</title>
        <authorList>
            <person name="Schachtman D."/>
        </authorList>
    </citation>
    <scope>NUCLEOTIDE SEQUENCE</scope>
    <source>
        <strain evidence="4">BE80</strain>
    </source>
</reference>
<gene>
    <name evidence="4" type="ORF">J2W91_001891</name>
</gene>
<feature type="domain" description="AB hydrolase-1" evidence="3">
    <location>
        <begin position="64"/>
        <end position="208"/>
    </location>
</feature>